<dbReference type="Proteomes" id="UP000514509">
    <property type="component" value="Chromosome"/>
</dbReference>
<comment type="similarity">
    <text evidence="1">Belongs to the DNA polymerase type-Y family.</text>
</comment>
<dbReference type="InterPro" id="IPR050116">
    <property type="entry name" value="DNA_polymerase-Y"/>
</dbReference>
<dbReference type="InterPro" id="IPR043128">
    <property type="entry name" value="Rev_trsase/Diguanyl_cyclase"/>
</dbReference>
<evidence type="ECO:0000256" key="1">
    <source>
        <dbReference type="ARBA" id="ARBA00010945"/>
    </source>
</evidence>
<dbReference type="GO" id="GO:0009432">
    <property type="term" value="P:SOS response"/>
    <property type="evidence" value="ECO:0007669"/>
    <property type="project" value="TreeGrafter"/>
</dbReference>
<dbReference type="GO" id="GO:0042276">
    <property type="term" value="P:error-prone translesion synthesis"/>
    <property type="evidence" value="ECO:0007669"/>
    <property type="project" value="TreeGrafter"/>
</dbReference>
<name>A0A7L7LA36_9BACT</name>
<dbReference type="RefSeq" id="WP_182412057.1">
    <property type="nucleotide sequence ID" value="NZ_CP055153.1"/>
</dbReference>
<dbReference type="GO" id="GO:0003887">
    <property type="term" value="F:DNA-directed DNA polymerase activity"/>
    <property type="evidence" value="ECO:0007669"/>
    <property type="project" value="TreeGrafter"/>
</dbReference>
<dbReference type="KEGG" id="add:HUW48_16845"/>
<dbReference type="Pfam" id="PF00817">
    <property type="entry name" value="IMS"/>
    <property type="match status" value="1"/>
</dbReference>
<feature type="domain" description="UmuC" evidence="2">
    <location>
        <begin position="2"/>
        <end position="106"/>
    </location>
</feature>
<dbReference type="EMBL" id="CP055153">
    <property type="protein sequence ID" value="QMU29597.1"/>
    <property type="molecule type" value="Genomic_DNA"/>
</dbReference>
<evidence type="ECO:0000313" key="4">
    <source>
        <dbReference type="Proteomes" id="UP000514509"/>
    </source>
</evidence>
<dbReference type="Gene3D" id="3.40.1170.60">
    <property type="match status" value="1"/>
</dbReference>
<dbReference type="InterPro" id="IPR043502">
    <property type="entry name" value="DNA/RNA_pol_sf"/>
</dbReference>
<dbReference type="InterPro" id="IPR001126">
    <property type="entry name" value="UmuC"/>
</dbReference>
<evidence type="ECO:0000313" key="3">
    <source>
        <dbReference type="EMBL" id="QMU29597.1"/>
    </source>
</evidence>
<dbReference type="Gene3D" id="3.30.70.270">
    <property type="match status" value="1"/>
</dbReference>
<organism evidence="3 4">
    <name type="scientific">Adhaeribacter radiodurans</name>
    <dbReference type="NCBI Taxonomy" id="2745197"/>
    <lineage>
        <taxon>Bacteria</taxon>
        <taxon>Pseudomonadati</taxon>
        <taxon>Bacteroidota</taxon>
        <taxon>Cytophagia</taxon>
        <taxon>Cytophagales</taxon>
        <taxon>Hymenobacteraceae</taxon>
        <taxon>Adhaeribacter</taxon>
    </lineage>
</organism>
<dbReference type="GO" id="GO:0006281">
    <property type="term" value="P:DNA repair"/>
    <property type="evidence" value="ECO:0007669"/>
    <property type="project" value="InterPro"/>
</dbReference>
<proteinExistence type="inferred from homology"/>
<dbReference type="PANTHER" id="PTHR11076">
    <property type="entry name" value="DNA REPAIR POLYMERASE UMUC / TRANSFERASE FAMILY MEMBER"/>
    <property type="match status" value="1"/>
</dbReference>
<reference evidence="3 4" key="1">
    <citation type="submission" date="2020-08" db="EMBL/GenBank/DDBJ databases">
        <title>Adhaeribacter dokdonensis sp. nov., isolated from the rhizosphere of Elymus tsukushiensis, a plant native to the Dokdo Islands, Republic of Korea.</title>
        <authorList>
            <person name="Ghim S.Y."/>
        </authorList>
    </citation>
    <scope>NUCLEOTIDE SEQUENCE [LARGE SCALE GENOMIC DNA]</scope>
    <source>
        <strain evidence="3 4">KUDC8001</strain>
    </source>
</reference>
<sequence length="106" mass="12027">MIALIDCNNFFVSCERVFEPWLNGKPVVVLSNNDGCIISRSQEAKDLGIKMGEPLFKARPLIDREGVRVFSSNFMLYGDMSRRVMQILKTFGAVEVYSIDEAFIDL</sequence>
<dbReference type="AlphaFoldDB" id="A0A7L7LA36"/>
<keyword evidence="4" id="KW-1185">Reference proteome</keyword>
<dbReference type="PROSITE" id="PS50173">
    <property type="entry name" value="UMUC"/>
    <property type="match status" value="1"/>
</dbReference>
<protein>
    <recommendedName>
        <fullName evidence="2">UmuC domain-containing protein</fullName>
    </recommendedName>
</protein>
<gene>
    <name evidence="3" type="ORF">HUW48_16845</name>
</gene>
<dbReference type="SUPFAM" id="SSF56672">
    <property type="entry name" value="DNA/RNA polymerases"/>
    <property type="match status" value="1"/>
</dbReference>
<dbReference type="GO" id="GO:0005829">
    <property type="term" value="C:cytosol"/>
    <property type="evidence" value="ECO:0007669"/>
    <property type="project" value="TreeGrafter"/>
</dbReference>
<dbReference type="PANTHER" id="PTHR11076:SF34">
    <property type="entry name" value="PROTEIN UMUC"/>
    <property type="match status" value="1"/>
</dbReference>
<accession>A0A7L7LA36</accession>
<evidence type="ECO:0000259" key="2">
    <source>
        <dbReference type="PROSITE" id="PS50173"/>
    </source>
</evidence>